<evidence type="ECO:0000313" key="1">
    <source>
        <dbReference type="EMBL" id="DAE29947.1"/>
    </source>
</evidence>
<reference evidence="1" key="1">
    <citation type="journal article" date="2021" name="Proc. Natl. Acad. Sci. U.S.A.">
        <title>A Catalog of Tens of Thousands of Viruses from Human Metagenomes Reveals Hidden Associations with Chronic Diseases.</title>
        <authorList>
            <person name="Tisza M.J."/>
            <person name="Buck C.B."/>
        </authorList>
    </citation>
    <scope>NUCLEOTIDE SEQUENCE</scope>
    <source>
        <strain evidence="1">CtE0n6</strain>
    </source>
</reference>
<sequence>MKLDKSILNLTLTEFNKSIIKNLGNEVWRKINKELDTSCVLLSGGSEKYKKLVYNYLDNKGYINN</sequence>
<protein>
    <submittedName>
        <fullName evidence="1">Uncharacterized protein</fullName>
    </submittedName>
</protein>
<dbReference type="EMBL" id="BK059101">
    <property type="protein sequence ID" value="DAE29947.1"/>
    <property type="molecule type" value="Genomic_DNA"/>
</dbReference>
<accession>A0A8S5RFK9</accession>
<name>A0A8S5RFK9_9VIRU</name>
<proteinExistence type="predicted"/>
<organism evidence="1">
    <name type="scientific">virus sp. ctE0n6</name>
    <dbReference type="NCBI Taxonomy" id="2827985"/>
    <lineage>
        <taxon>Viruses</taxon>
    </lineage>
</organism>